<evidence type="ECO:0000256" key="13">
    <source>
        <dbReference type="PROSITE-ProRule" id="PRU00290"/>
    </source>
</evidence>
<feature type="domain" description="Longin" evidence="14">
    <location>
        <begin position="8"/>
        <end position="128"/>
    </location>
</feature>
<proteinExistence type="inferred from homology"/>
<dbReference type="PANTHER" id="PTHR45806:SF1">
    <property type="entry name" value="SYNAPTOBREVIN HOMOLOG YKT6"/>
    <property type="match status" value="1"/>
</dbReference>
<dbReference type="GO" id="GO:0005886">
    <property type="term" value="C:plasma membrane"/>
    <property type="evidence" value="ECO:0007669"/>
    <property type="project" value="UniProtKB-SubCell"/>
</dbReference>
<keyword evidence="7" id="KW-0472">Membrane</keyword>
<evidence type="ECO:0000256" key="3">
    <source>
        <dbReference type="ARBA" id="ARBA00004444"/>
    </source>
</evidence>
<dbReference type="InterPro" id="IPR011012">
    <property type="entry name" value="Longin-like_dom_sf"/>
</dbReference>
<dbReference type="Pfam" id="PF00957">
    <property type="entry name" value="Synaptobrevin"/>
    <property type="match status" value="1"/>
</dbReference>
<dbReference type="GO" id="GO:0005484">
    <property type="term" value="F:SNAP receptor activity"/>
    <property type="evidence" value="ECO:0007669"/>
    <property type="project" value="TreeGrafter"/>
</dbReference>
<keyword evidence="13" id="KW-0175">Coiled coil</keyword>
<dbReference type="AlphaFoldDB" id="A0A7I8VZG8"/>
<organism evidence="16 17">
    <name type="scientific">Dimorphilus gyrociliatus</name>
    <dbReference type="NCBI Taxonomy" id="2664684"/>
    <lineage>
        <taxon>Eukaryota</taxon>
        <taxon>Metazoa</taxon>
        <taxon>Spiralia</taxon>
        <taxon>Lophotrochozoa</taxon>
        <taxon>Annelida</taxon>
        <taxon>Polychaeta</taxon>
        <taxon>Polychaeta incertae sedis</taxon>
        <taxon>Dinophilidae</taxon>
        <taxon>Dimorphilus</taxon>
    </lineage>
</organism>
<evidence type="ECO:0000256" key="10">
    <source>
        <dbReference type="ARBA" id="ARBA00023289"/>
    </source>
</evidence>
<keyword evidence="5" id="KW-1003">Cell membrane</keyword>
<evidence type="ECO:0000256" key="11">
    <source>
        <dbReference type="ARBA" id="ARBA00025256"/>
    </source>
</evidence>
<dbReference type="PRINTS" id="PR00219">
    <property type="entry name" value="SYNAPTOBREVN"/>
</dbReference>
<name>A0A7I8VZG8_9ANNE</name>
<comment type="caution">
    <text evidence="16">The sequence shown here is derived from an EMBL/GenBank/DDBJ whole genome shotgun (WGS) entry which is preliminary data.</text>
</comment>
<dbReference type="PANTHER" id="PTHR45806">
    <property type="entry name" value="SYNAPTOBREVIN HOMOLOG YKT6"/>
    <property type="match status" value="1"/>
</dbReference>
<evidence type="ECO:0000256" key="4">
    <source>
        <dbReference type="ARBA" id="ARBA00008025"/>
    </source>
</evidence>
<keyword evidence="8" id="KW-0564">Palmitate</keyword>
<dbReference type="GO" id="GO:0030659">
    <property type="term" value="C:cytoplasmic vesicle membrane"/>
    <property type="evidence" value="ECO:0007669"/>
    <property type="project" value="UniProtKB-SubCell"/>
</dbReference>
<dbReference type="InterPro" id="IPR042855">
    <property type="entry name" value="V_SNARE_CC"/>
</dbReference>
<evidence type="ECO:0000256" key="5">
    <source>
        <dbReference type="ARBA" id="ARBA00022475"/>
    </source>
</evidence>
<dbReference type="SUPFAM" id="SSF64356">
    <property type="entry name" value="SNARE-like"/>
    <property type="match status" value="1"/>
</dbReference>
<dbReference type="GO" id="GO:0006888">
    <property type="term" value="P:endoplasmic reticulum to Golgi vesicle-mediated transport"/>
    <property type="evidence" value="ECO:0007669"/>
    <property type="project" value="TreeGrafter"/>
</dbReference>
<evidence type="ECO:0000259" key="15">
    <source>
        <dbReference type="PROSITE" id="PS50892"/>
    </source>
</evidence>
<evidence type="ECO:0000313" key="16">
    <source>
        <dbReference type="EMBL" id="CAD5121738.1"/>
    </source>
</evidence>
<protein>
    <submittedName>
        <fullName evidence="16">DgyrCDS10215</fullName>
    </submittedName>
</protein>
<evidence type="ECO:0000256" key="1">
    <source>
        <dbReference type="ARBA" id="ARBA00004198"/>
    </source>
</evidence>
<dbReference type="PROSITE" id="PS50892">
    <property type="entry name" value="V_SNARE"/>
    <property type="match status" value="1"/>
</dbReference>
<dbReference type="InterPro" id="IPR001388">
    <property type="entry name" value="Synaptobrevin-like"/>
</dbReference>
<dbReference type="SUPFAM" id="SSF58038">
    <property type="entry name" value="SNARE fusion complex"/>
    <property type="match status" value="1"/>
</dbReference>
<dbReference type="PROSITE" id="PS00417">
    <property type="entry name" value="SYNAPTOBREVIN"/>
    <property type="match status" value="1"/>
</dbReference>
<feature type="domain" description="V-SNARE coiled-coil homology" evidence="15">
    <location>
        <begin position="139"/>
        <end position="199"/>
    </location>
</feature>
<dbReference type="Gene3D" id="1.20.5.110">
    <property type="match status" value="1"/>
</dbReference>
<dbReference type="Proteomes" id="UP000549394">
    <property type="component" value="Unassembled WGS sequence"/>
</dbReference>
<dbReference type="GO" id="GO:0000139">
    <property type="term" value="C:Golgi membrane"/>
    <property type="evidence" value="ECO:0007669"/>
    <property type="project" value="UniProtKB-SubCell"/>
</dbReference>
<dbReference type="SMART" id="SM01270">
    <property type="entry name" value="Longin"/>
    <property type="match status" value="1"/>
</dbReference>
<dbReference type="Pfam" id="PF13774">
    <property type="entry name" value="Longin"/>
    <property type="match status" value="1"/>
</dbReference>
<dbReference type="InterPro" id="IPR045848">
    <property type="entry name" value="R-SNARE_YKT6"/>
</dbReference>
<keyword evidence="6" id="KW-0488">Methylation</keyword>
<dbReference type="InterPro" id="IPR010908">
    <property type="entry name" value="Longin_dom"/>
</dbReference>
<dbReference type="CDD" id="cd15867">
    <property type="entry name" value="R-SNARE_YKT6"/>
    <property type="match status" value="1"/>
</dbReference>
<dbReference type="CDD" id="cd14824">
    <property type="entry name" value="Longin"/>
    <property type="match status" value="1"/>
</dbReference>
<dbReference type="PROSITE" id="PS50859">
    <property type="entry name" value="LONGIN"/>
    <property type="match status" value="1"/>
</dbReference>
<evidence type="ECO:0000256" key="7">
    <source>
        <dbReference type="ARBA" id="ARBA00023136"/>
    </source>
</evidence>
<dbReference type="OrthoDB" id="27923at2759"/>
<evidence type="ECO:0000313" key="17">
    <source>
        <dbReference type="Proteomes" id="UP000549394"/>
    </source>
</evidence>
<comment type="similarity">
    <text evidence="4">Belongs to the synaptobrevin family.</text>
</comment>
<evidence type="ECO:0000256" key="6">
    <source>
        <dbReference type="ARBA" id="ARBA00022481"/>
    </source>
</evidence>
<comment type="subcellular location">
    <subcellularLocation>
        <location evidence="2">Cell membrane</location>
        <topology evidence="2">Lipid-anchor</topology>
        <orientation evidence="2">Cytoplasmic side</orientation>
    </subcellularLocation>
    <subcellularLocation>
        <location evidence="12">Cytoplasmic vesicle membrane</location>
        <topology evidence="12">Lipid-anchor</topology>
        <orientation evidence="12">Cytoplasmic side</orientation>
    </subcellularLocation>
    <subcellularLocation>
        <location evidence="3">Golgi apparatus membrane</location>
        <topology evidence="3">Lipid-anchor</topology>
        <orientation evidence="3">Cytoplasmic side</orientation>
    </subcellularLocation>
    <subcellularLocation>
        <location evidence="1">Golgi apparatus</location>
        <location evidence="1">trans-Golgi network membrane</location>
    </subcellularLocation>
</comment>
<sequence>MKLFSLAVLYRNNEDKAVILSSYQDLTTFSFFQRSSFQEFMQFTSRLIAERSNMGDRSCVKHEDYMCHCYIRMDNLTAVLISDFEYPKRVAFTMMNKVLDDFSIKYPPSAWTSAGDHSLTFPELEQFLTKYQNPKEADGMIKLQTDLDETKIILHETINKVLQRGEKLDDLVDKSEALSMQSKAFYKTAKKTNQCCRIL</sequence>
<evidence type="ECO:0000256" key="12">
    <source>
        <dbReference type="ARBA" id="ARBA00025701"/>
    </source>
</evidence>
<gene>
    <name evidence="16" type="ORF">DGYR_LOCUS9651</name>
</gene>
<reference evidence="16 17" key="1">
    <citation type="submission" date="2020-08" db="EMBL/GenBank/DDBJ databases">
        <authorList>
            <person name="Hejnol A."/>
        </authorList>
    </citation>
    <scope>NUCLEOTIDE SEQUENCE [LARGE SCALE GENOMIC DNA]</scope>
</reference>
<evidence type="ECO:0000256" key="8">
    <source>
        <dbReference type="ARBA" id="ARBA00023139"/>
    </source>
</evidence>
<evidence type="ECO:0000256" key="9">
    <source>
        <dbReference type="ARBA" id="ARBA00023288"/>
    </source>
</evidence>
<evidence type="ECO:0000259" key="14">
    <source>
        <dbReference type="PROSITE" id="PS50859"/>
    </source>
</evidence>
<keyword evidence="9" id="KW-0449">Lipoprotein</keyword>
<keyword evidence="10" id="KW-0636">Prenylation</keyword>
<accession>A0A7I8VZG8</accession>
<dbReference type="Gene3D" id="3.30.450.50">
    <property type="entry name" value="Longin domain"/>
    <property type="match status" value="1"/>
</dbReference>
<dbReference type="EMBL" id="CAJFCJ010000015">
    <property type="protein sequence ID" value="CAD5121738.1"/>
    <property type="molecule type" value="Genomic_DNA"/>
</dbReference>
<comment type="function">
    <text evidence="11">Vesicular soluble NSF attachment protein receptor (v-SNARE) mediating vesicle docking and fusion to a specific acceptor cellular compartment. Functions in endoplasmic reticulum to Golgi transport; as part of a SNARE complex composed of GOSR1, GOSR2 and STX5. Functions in early/recycling endosome to TGN transport; as part of a SNARE complex composed of BET1L, GOSR1 and STX5. Has a S-palmitoyl transferase activity.</text>
</comment>
<evidence type="ECO:0000256" key="2">
    <source>
        <dbReference type="ARBA" id="ARBA00004342"/>
    </source>
</evidence>
<keyword evidence="17" id="KW-1185">Reference proteome</keyword>